<keyword evidence="4" id="KW-1003">Cell membrane</keyword>
<evidence type="ECO:0000256" key="2">
    <source>
        <dbReference type="ARBA" id="ARBA00010145"/>
    </source>
</evidence>
<dbReference type="GO" id="GO:0005886">
    <property type="term" value="C:plasma membrane"/>
    <property type="evidence" value="ECO:0007669"/>
    <property type="project" value="UniProtKB-SubCell"/>
</dbReference>
<comment type="similarity">
    <text evidence="2">Belongs to the auxin efflux carrier (TC 2.A.69) family.</text>
</comment>
<feature type="transmembrane region" description="Helical" evidence="8">
    <location>
        <begin position="194"/>
        <end position="213"/>
    </location>
</feature>
<feature type="transmembrane region" description="Helical" evidence="8">
    <location>
        <begin position="123"/>
        <end position="143"/>
    </location>
</feature>
<evidence type="ECO:0000256" key="4">
    <source>
        <dbReference type="ARBA" id="ARBA00022475"/>
    </source>
</evidence>
<keyword evidence="6 8" id="KW-1133">Transmembrane helix</keyword>
<feature type="transmembrane region" description="Helical" evidence="8">
    <location>
        <begin position="34"/>
        <end position="53"/>
    </location>
</feature>
<feature type="transmembrane region" description="Helical" evidence="8">
    <location>
        <begin position="6"/>
        <end position="22"/>
    </location>
</feature>
<keyword evidence="10" id="KW-1185">Reference proteome</keyword>
<dbReference type="OrthoDB" id="5405318at2"/>
<evidence type="ECO:0000256" key="6">
    <source>
        <dbReference type="ARBA" id="ARBA00022989"/>
    </source>
</evidence>
<dbReference type="Gene3D" id="1.20.1530.20">
    <property type="match status" value="1"/>
</dbReference>
<dbReference type="InterPro" id="IPR038770">
    <property type="entry name" value="Na+/solute_symporter_sf"/>
</dbReference>
<feature type="transmembrane region" description="Helical" evidence="8">
    <location>
        <begin position="260"/>
        <end position="281"/>
    </location>
</feature>
<dbReference type="InterPro" id="IPR004776">
    <property type="entry name" value="Mem_transp_PIN-like"/>
</dbReference>
<name>A0A2T0LP91_9PSEU</name>
<accession>A0A2T0LP91</accession>
<evidence type="ECO:0008006" key="11">
    <source>
        <dbReference type="Google" id="ProtNLM"/>
    </source>
</evidence>
<dbReference type="PANTHER" id="PTHR36838:SF3">
    <property type="entry name" value="TRANSPORTER AUXIN EFFLUX CARRIER EC FAMILY"/>
    <property type="match status" value="1"/>
</dbReference>
<feature type="transmembrane region" description="Helical" evidence="8">
    <location>
        <begin position="233"/>
        <end position="254"/>
    </location>
</feature>
<proteinExistence type="inferred from homology"/>
<dbReference type="PANTHER" id="PTHR36838">
    <property type="entry name" value="AUXIN EFFLUX CARRIER FAMILY PROTEIN"/>
    <property type="match status" value="1"/>
</dbReference>
<evidence type="ECO:0000256" key="7">
    <source>
        <dbReference type="ARBA" id="ARBA00023136"/>
    </source>
</evidence>
<dbReference type="Proteomes" id="UP000238362">
    <property type="component" value="Unassembled WGS sequence"/>
</dbReference>
<keyword evidence="7 8" id="KW-0472">Membrane</keyword>
<comment type="subcellular location">
    <subcellularLocation>
        <location evidence="1">Cell membrane</location>
        <topology evidence="1">Multi-pass membrane protein</topology>
    </subcellularLocation>
</comment>
<dbReference type="Pfam" id="PF03547">
    <property type="entry name" value="Mem_trans"/>
    <property type="match status" value="2"/>
</dbReference>
<keyword evidence="5 8" id="KW-0812">Transmembrane</keyword>
<comment type="caution">
    <text evidence="9">The sequence shown here is derived from an EMBL/GenBank/DDBJ whole genome shotgun (WGS) entry which is preliminary data.</text>
</comment>
<evidence type="ECO:0000313" key="10">
    <source>
        <dbReference type="Proteomes" id="UP000238362"/>
    </source>
</evidence>
<dbReference type="EMBL" id="PVNH01000010">
    <property type="protein sequence ID" value="PRX45080.1"/>
    <property type="molecule type" value="Genomic_DNA"/>
</dbReference>
<evidence type="ECO:0000256" key="1">
    <source>
        <dbReference type="ARBA" id="ARBA00004651"/>
    </source>
</evidence>
<protein>
    <recommendedName>
        <fullName evidence="11">AEC family transporter</fullName>
    </recommendedName>
</protein>
<feature type="transmembrane region" description="Helical" evidence="8">
    <location>
        <begin position="163"/>
        <end position="182"/>
    </location>
</feature>
<dbReference type="AlphaFoldDB" id="A0A2T0LP91"/>
<sequence>MTGALVAFAPIWSLTGLGYLLSRFAVLGERADTVLTRFAFTVAMPAVLFSTLIDTPFSALLNPGLIAFACATAVTGLIGLAASWAVFRRGLAERTVSGMAACYINAANLGIPVVLTVLGDASFIVAVLLLQTLVMMPAMLALLETGRPRDGAGRWRTLLLLPVRNPIIAASVLGVLVGTTGLRPPEVVLRPIHTLGDAGVAVALLVLGMSLAAGGRQLGLPGDTGEPRRAERALVVTLKSVVQPAVAFGIGSLVDLPRPALLAAVLCSALPTAQNVFIAASRYGVDVRFVRDCVLLSTLVSMGMLSLIAAVLGS</sequence>
<evidence type="ECO:0000256" key="8">
    <source>
        <dbReference type="SAM" id="Phobius"/>
    </source>
</evidence>
<evidence type="ECO:0000313" key="9">
    <source>
        <dbReference type="EMBL" id="PRX45080.1"/>
    </source>
</evidence>
<keyword evidence="3" id="KW-0813">Transport</keyword>
<reference evidence="9 10" key="1">
    <citation type="submission" date="2018-03" db="EMBL/GenBank/DDBJ databases">
        <title>Genomic Encyclopedia of Type Strains, Phase III (KMG-III): the genomes of soil and plant-associated and newly described type strains.</title>
        <authorList>
            <person name="Whitman W."/>
        </authorList>
    </citation>
    <scope>NUCLEOTIDE SEQUENCE [LARGE SCALE GENOMIC DNA]</scope>
    <source>
        <strain evidence="9 10">CGMCC 4.7125</strain>
    </source>
</reference>
<dbReference type="RefSeq" id="WP_106181020.1">
    <property type="nucleotide sequence ID" value="NZ_PVNH01000010.1"/>
</dbReference>
<gene>
    <name evidence="9" type="ORF">B0I33_110179</name>
</gene>
<evidence type="ECO:0000256" key="5">
    <source>
        <dbReference type="ARBA" id="ARBA00022692"/>
    </source>
</evidence>
<dbReference type="GO" id="GO:0055085">
    <property type="term" value="P:transmembrane transport"/>
    <property type="evidence" value="ECO:0007669"/>
    <property type="project" value="InterPro"/>
</dbReference>
<feature type="transmembrane region" description="Helical" evidence="8">
    <location>
        <begin position="293"/>
        <end position="312"/>
    </location>
</feature>
<evidence type="ECO:0000256" key="3">
    <source>
        <dbReference type="ARBA" id="ARBA00022448"/>
    </source>
</evidence>
<feature type="transmembrane region" description="Helical" evidence="8">
    <location>
        <begin position="65"/>
        <end position="87"/>
    </location>
</feature>
<feature type="transmembrane region" description="Helical" evidence="8">
    <location>
        <begin position="99"/>
        <end position="117"/>
    </location>
</feature>
<organism evidence="9 10">
    <name type="scientific">Prauserella shujinwangii</name>
    <dbReference type="NCBI Taxonomy" id="1453103"/>
    <lineage>
        <taxon>Bacteria</taxon>
        <taxon>Bacillati</taxon>
        <taxon>Actinomycetota</taxon>
        <taxon>Actinomycetes</taxon>
        <taxon>Pseudonocardiales</taxon>
        <taxon>Pseudonocardiaceae</taxon>
        <taxon>Prauserella</taxon>
    </lineage>
</organism>